<dbReference type="GO" id="GO:0012505">
    <property type="term" value="C:endomembrane system"/>
    <property type="evidence" value="ECO:0007669"/>
    <property type="project" value="UniProtKB-SubCell"/>
</dbReference>
<keyword evidence="9 17" id="KW-0812">Transmembrane</keyword>
<evidence type="ECO:0000256" key="14">
    <source>
        <dbReference type="ARBA" id="ARBA00023211"/>
    </source>
</evidence>
<evidence type="ECO:0000256" key="2">
    <source>
        <dbReference type="ARBA" id="ARBA00001946"/>
    </source>
</evidence>
<feature type="transmembrane region" description="Helical" evidence="17">
    <location>
        <begin position="335"/>
        <end position="355"/>
    </location>
</feature>
<name>A0A7C4H4U8_9CREN</name>
<dbReference type="EMBL" id="DTCA01000098">
    <property type="protein sequence ID" value="HGM07376.1"/>
    <property type="molecule type" value="Genomic_DNA"/>
</dbReference>
<evidence type="ECO:0000256" key="1">
    <source>
        <dbReference type="ARBA" id="ARBA00001936"/>
    </source>
</evidence>
<reference evidence="19" key="1">
    <citation type="journal article" date="2020" name="mSystems">
        <title>Genome- and Community-Level Interaction Insights into Carbon Utilization and Element Cycling Functions of Hydrothermarchaeota in Hydrothermal Sediment.</title>
        <authorList>
            <person name="Zhou Z."/>
            <person name="Liu Y."/>
            <person name="Xu W."/>
            <person name="Pan J."/>
            <person name="Luo Z.H."/>
            <person name="Li M."/>
        </authorList>
    </citation>
    <scope>NUCLEOTIDE SEQUENCE [LARGE SCALE GENOMIC DNA]</scope>
    <source>
        <strain evidence="19">SpSt-658</strain>
    </source>
</reference>
<feature type="transmembrane region" description="Helical" evidence="17">
    <location>
        <begin position="181"/>
        <end position="199"/>
    </location>
</feature>
<proteinExistence type="inferred from homology"/>
<sequence>MMLSKIYRKVYSFWDSHSRLIAAILVLVASIVGFWLRVQQYLNVINIGMGIVYPEAKLDELDPYVNYWIVSYMDRHGLESLLDLTEKNPATCLFWYPECRNLYATELPGHLLTIYFLYQFVKLFGVELLDLMALIPPMLGALGVIFTALAVKELTRSDIASIISAFAYALVFLSREVAGFTVKYSFGLFTAPLVLWLHIRLLKKPNLLNSVLAGMTIAYAASVWTGIGLTAVPIYVTLVLAPIFIDLTQVDNFKKYTLVFAIEIAIPIIAMISMKAYHGGRAIICLAFPIAFAFYIFGALLSLFLGSRARSLYAKKSTKKSKGIKRIFTVSPMKIYIAVLLVLVITSVTILGLAASVPGFLQQLNRVIPIAGKILLGLGINPGGVAATVAQYRPGGEYLEWYMVVYLLLLIFILIPTALYDAFKNRAYISLIFSIWAFLSWYATYNTAYFSDYTKVVFASVLGYSVGRLLFLAKPQITYIGKAIKVKMDFTKLIALLIALSITIPSIYLAYASSVVYNKYPMIAIAEGFYTPTDVWISALRFLQRNTSQDSLVISWWDYGYWLSVIGNRSTVADGATINSEKIQKLAQFFTNSYNETYRQLKDFGVCSKKEVYIVIFSPVDVYIVPETKKLFIAFPVYPQGFGDIPKFISAIVYLATGRWAQENLTYSTSLYQFDIYNNEWINHVLISGSLGQRITSFVSLNIDSERVLNATLPRLFMWSVSKALEDLYPSFEQTIVLTLLAVSHEGSLAIFPDPLIFGYSLDPAKLNQDIYDIAYISISQPVELSNNMYRYVFVSILKLKDEFLNIICS</sequence>
<feature type="transmembrane region" description="Helical" evidence="17">
    <location>
        <begin position="493"/>
        <end position="511"/>
    </location>
</feature>
<evidence type="ECO:0000256" key="8">
    <source>
        <dbReference type="ARBA" id="ARBA00022679"/>
    </source>
</evidence>
<feature type="domain" description="STT3/PglB/AglB core" evidence="18">
    <location>
        <begin position="550"/>
        <end position="593"/>
    </location>
</feature>
<comment type="catalytic activity">
    <reaction evidence="16">
        <text>an archaeal dolichyl phosphooligosaccharide + [protein]-L-asparagine = an archaeal dolichyl phosphate + a glycoprotein with the oligosaccharide chain attached by N-beta-D-glycosyl linkage to a protein L-asparagine.</text>
        <dbReference type="EC" id="2.4.99.21"/>
    </reaction>
</comment>
<evidence type="ECO:0000256" key="15">
    <source>
        <dbReference type="ARBA" id="ARBA00030679"/>
    </source>
</evidence>
<dbReference type="PANTHER" id="PTHR13872:SF1">
    <property type="entry name" value="DOLICHYL-DIPHOSPHOOLIGOSACCHARIDE--PROTEIN GLYCOSYLTRANSFERASE SUBUNIT STT3B"/>
    <property type="match status" value="1"/>
</dbReference>
<feature type="transmembrane region" description="Helical" evidence="17">
    <location>
        <begin position="456"/>
        <end position="473"/>
    </location>
</feature>
<feature type="transmembrane region" description="Helical" evidence="17">
    <location>
        <begin position="20"/>
        <end position="38"/>
    </location>
</feature>
<evidence type="ECO:0000259" key="18">
    <source>
        <dbReference type="Pfam" id="PF21436"/>
    </source>
</evidence>
<comment type="cofactor">
    <cofactor evidence="2">
        <name>Mg(2+)</name>
        <dbReference type="ChEBI" id="CHEBI:18420"/>
    </cofactor>
</comment>
<protein>
    <recommendedName>
        <fullName evidence="6">dolichyl-phosphooligosaccharide-protein glycotransferase</fullName>
        <ecNumber evidence="6">2.4.99.21</ecNumber>
    </recommendedName>
    <alternativeName>
        <fullName evidence="15">Oligosaccharyl transferase</fullName>
    </alternativeName>
</protein>
<dbReference type="InterPro" id="IPR048999">
    <property type="entry name" value="STT3-PglB_core"/>
</dbReference>
<dbReference type="Gene3D" id="3.40.50.12610">
    <property type="match status" value="1"/>
</dbReference>
<dbReference type="EC" id="2.4.99.21" evidence="6"/>
<feature type="transmembrane region" description="Helical" evidence="17">
    <location>
        <begin position="286"/>
        <end position="305"/>
    </location>
</feature>
<dbReference type="InterPro" id="IPR003674">
    <property type="entry name" value="Oligo_trans_STT3"/>
</dbReference>
<evidence type="ECO:0000256" key="5">
    <source>
        <dbReference type="ARBA" id="ARBA00010810"/>
    </source>
</evidence>
<dbReference type="UniPathway" id="UPA00378"/>
<organism evidence="19">
    <name type="scientific">Ignisphaera aggregans</name>
    <dbReference type="NCBI Taxonomy" id="334771"/>
    <lineage>
        <taxon>Archaea</taxon>
        <taxon>Thermoproteota</taxon>
        <taxon>Thermoprotei</taxon>
        <taxon>Desulfurococcales</taxon>
        <taxon>Desulfurococcaceae</taxon>
        <taxon>Ignisphaera</taxon>
    </lineage>
</organism>
<feature type="transmembrane region" description="Helical" evidence="17">
    <location>
        <begin position="131"/>
        <end position="151"/>
    </location>
</feature>
<evidence type="ECO:0000256" key="4">
    <source>
        <dbReference type="ARBA" id="ARBA00004922"/>
    </source>
</evidence>
<comment type="cofactor">
    <cofactor evidence="1">
        <name>Mn(2+)</name>
        <dbReference type="ChEBI" id="CHEBI:29035"/>
    </cofactor>
</comment>
<evidence type="ECO:0000256" key="16">
    <source>
        <dbReference type="ARBA" id="ARBA00034066"/>
    </source>
</evidence>
<evidence type="ECO:0000256" key="3">
    <source>
        <dbReference type="ARBA" id="ARBA00004127"/>
    </source>
</evidence>
<keyword evidence="10" id="KW-0479">Metal-binding</keyword>
<feature type="transmembrane region" description="Helical" evidence="17">
    <location>
        <begin position="427"/>
        <end position="444"/>
    </location>
</feature>
<keyword evidence="8" id="KW-0808">Transferase</keyword>
<evidence type="ECO:0000313" key="19">
    <source>
        <dbReference type="EMBL" id="HGM07376.1"/>
    </source>
</evidence>
<accession>A0A7C4H4U8</accession>
<dbReference type="AlphaFoldDB" id="A0A7C4H4U8"/>
<feature type="transmembrane region" description="Helical" evidence="17">
    <location>
        <begin position="256"/>
        <end position="274"/>
    </location>
</feature>
<evidence type="ECO:0000256" key="17">
    <source>
        <dbReference type="SAM" id="Phobius"/>
    </source>
</evidence>
<keyword evidence="14" id="KW-0464">Manganese</keyword>
<keyword evidence="13 17" id="KW-0472">Membrane</keyword>
<dbReference type="GO" id="GO:0004576">
    <property type="term" value="F:oligosaccharyl transferase activity"/>
    <property type="evidence" value="ECO:0007669"/>
    <property type="project" value="InterPro"/>
</dbReference>
<dbReference type="PANTHER" id="PTHR13872">
    <property type="entry name" value="DOLICHYL-DIPHOSPHOOLIGOSACCHARIDE--PROTEIN GLYCOSYLTRANSFERASE SUBUNIT"/>
    <property type="match status" value="1"/>
</dbReference>
<gene>
    <name evidence="19" type="ORF">ENU31_03080</name>
</gene>
<evidence type="ECO:0000256" key="12">
    <source>
        <dbReference type="ARBA" id="ARBA00022989"/>
    </source>
</evidence>
<keyword evidence="7" id="KW-0328">Glycosyltransferase</keyword>
<comment type="pathway">
    <text evidence="4">Protein modification; protein glycosylation.</text>
</comment>
<keyword evidence="11" id="KW-0460">Magnesium</keyword>
<dbReference type="GO" id="GO:0016020">
    <property type="term" value="C:membrane"/>
    <property type="evidence" value="ECO:0007669"/>
    <property type="project" value="InterPro"/>
</dbReference>
<dbReference type="GO" id="GO:0046872">
    <property type="term" value="F:metal ion binding"/>
    <property type="evidence" value="ECO:0007669"/>
    <property type="project" value="UniProtKB-KW"/>
</dbReference>
<comment type="subcellular location">
    <subcellularLocation>
        <location evidence="3">Endomembrane system</location>
        <topology evidence="3">Multi-pass membrane protein</topology>
    </subcellularLocation>
</comment>
<dbReference type="Pfam" id="PF21436">
    <property type="entry name" value="STT3-PglB_core"/>
    <property type="match status" value="1"/>
</dbReference>
<comment type="caution">
    <text evidence="19">The sequence shown here is derived from an EMBL/GenBank/DDBJ whole genome shotgun (WGS) entry which is preliminary data.</text>
</comment>
<evidence type="ECO:0000256" key="9">
    <source>
        <dbReference type="ARBA" id="ARBA00022692"/>
    </source>
</evidence>
<feature type="transmembrane region" description="Helical" evidence="17">
    <location>
        <begin position="211"/>
        <end position="236"/>
    </location>
</feature>
<evidence type="ECO:0000256" key="11">
    <source>
        <dbReference type="ARBA" id="ARBA00022842"/>
    </source>
</evidence>
<keyword evidence="12 17" id="KW-1133">Transmembrane helix</keyword>
<feature type="transmembrane region" description="Helical" evidence="17">
    <location>
        <begin position="158"/>
        <end position="175"/>
    </location>
</feature>
<evidence type="ECO:0000256" key="7">
    <source>
        <dbReference type="ARBA" id="ARBA00022676"/>
    </source>
</evidence>
<evidence type="ECO:0000256" key="6">
    <source>
        <dbReference type="ARBA" id="ARBA00012602"/>
    </source>
</evidence>
<feature type="transmembrane region" description="Helical" evidence="17">
    <location>
        <begin position="401"/>
        <end position="420"/>
    </location>
</feature>
<evidence type="ECO:0000256" key="10">
    <source>
        <dbReference type="ARBA" id="ARBA00022723"/>
    </source>
</evidence>
<comment type="similarity">
    <text evidence="5">Belongs to the STT3 family.</text>
</comment>
<evidence type="ECO:0000256" key="13">
    <source>
        <dbReference type="ARBA" id="ARBA00023136"/>
    </source>
</evidence>